<evidence type="ECO:0000313" key="5">
    <source>
        <dbReference type="EMBL" id="EEF35261.1"/>
    </source>
</evidence>
<protein>
    <recommendedName>
        <fullName evidence="4">RING-type domain-containing protein</fullName>
    </recommendedName>
</protein>
<evidence type="ECO:0000259" key="4">
    <source>
        <dbReference type="Pfam" id="PF17123"/>
    </source>
</evidence>
<dbReference type="PANTHER" id="PTHR45931:SF16">
    <property type="entry name" value="RING_U-BOX SUPERFAMILY PROTEIN"/>
    <property type="match status" value="1"/>
</dbReference>
<keyword evidence="2" id="KW-0863">Zinc-finger</keyword>
<dbReference type="GO" id="GO:0006511">
    <property type="term" value="P:ubiquitin-dependent protein catabolic process"/>
    <property type="evidence" value="ECO:0000318"/>
    <property type="project" value="GO_Central"/>
</dbReference>
<dbReference type="GO" id="GO:0061630">
    <property type="term" value="F:ubiquitin protein ligase activity"/>
    <property type="evidence" value="ECO:0000318"/>
    <property type="project" value="GO_Central"/>
</dbReference>
<dbReference type="GO" id="GO:0008270">
    <property type="term" value="F:zinc ion binding"/>
    <property type="evidence" value="ECO:0007669"/>
    <property type="project" value="UniProtKB-KW"/>
</dbReference>
<evidence type="ECO:0000256" key="1">
    <source>
        <dbReference type="ARBA" id="ARBA00022723"/>
    </source>
</evidence>
<evidence type="ECO:0000256" key="2">
    <source>
        <dbReference type="ARBA" id="ARBA00022771"/>
    </source>
</evidence>
<feature type="domain" description="RING-type" evidence="4">
    <location>
        <begin position="163"/>
        <end position="186"/>
    </location>
</feature>
<sequence length="187" mass="20874">MSRTIHLDLCTKPSTMQAQEHPVFCLQLSIHHKYRRLWRNCEGQVREAQSYTAPPSSALFQIQPSALARASTCHAQIHEFLSSLNVHHALRLFLAPKIATSLLSLSREQLLLGFHAVADSEILREEFLEPHEQRGVSRSTLRKLKKERFSAATAAEGGGISGDCAICLEEFGGEVKLIKMPCAHNFS</sequence>
<dbReference type="AlphaFoldDB" id="B9SM79"/>
<keyword evidence="6" id="KW-1185">Reference proteome</keyword>
<keyword evidence="1" id="KW-0479">Metal-binding</keyword>
<dbReference type="EMBL" id="EQ974026">
    <property type="protein sequence ID" value="EEF35261.1"/>
    <property type="molecule type" value="Genomic_DNA"/>
</dbReference>
<evidence type="ECO:0000256" key="3">
    <source>
        <dbReference type="ARBA" id="ARBA00022833"/>
    </source>
</evidence>
<dbReference type="PANTHER" id="PTHR45931">
    <property type="entry name" value="SI:CH211-59O9.10"/>
    <property type="match status" value="1"/>
</dbReference>
<organism evidence="5 6">
    <name type="scientific">Ricinus communis</name>
    <name type="common">Castor bean</name>
    <dbReference type="NCBI Taxonomy" id="3988"/>
    <lineage>
        <taxon>Eukaryota</taxon>
        <taxon>Viridiplantae</taxon>
        <taxon>Streptophyta</taxon>
        <taxon>Embryophyta</taxon>
        <taxon>Tracheophyta</taxon>
        <taxon>Spermatophyta</taxon>
        <taxon>Magnoliopsida</taxon>
        <taxon>eudicotyledons</taxon>
        <taxon>Gunneridae</taxon>
        <taxon>Pentapetalae</taxon>
        <taxon>rosids</taxon>
        <taxon>fabids</taxon>
        <taxon>Malpighiales</taxon>
        <taxon>Euphorbiaceae</taxon>
        <taxon>Acalyphoideae</taxon>
        <taxon>Acalypheae</taxon>
        <taxon>Ricinus</taxon>
    </lineage>
</organism>
<proteinExistence type="predicted"/>
<dbReference type="Gene3D" id="3.30.40.10">
    <property type="entry name" value="Zinc/RING finger domain, C3HC4 (zinc finger)"/>
    <property type="match status" value="1"/>
</dbReference>
<gene>
    <name evidence="5" type="ORF">RCOM_0296850</name>
</gene>
<reference evidence="6" key="1">
    <citation type="journal article" date="2010" name="Nat. Biotechnol.">
        <title>Draft genome sequence of the oilseed species Ricinus communis.</title>
        <authorList>
            <person name="Chan A.P."/>
            <person name="Crabtree J."/>
            <person name="Zhao Q."/>
            <person name="Lorenzi H."/>
            <person name="Orvis J."/>
            <person name="Puiu D."/>
            <person name="Melake-Berhan A."/>
            <person name="Jones K.M."/>
            <person name="Redman J."/>
            <person name="Chen G."/>
            <person name="Cahoon E.B."/>
            <person name="Gedil M."/>
            <person name="Stanke M."/>
            <person name="Haas B.J."/>
            <person name="Wortman J.R."/>
            <person name="Fraser-Liggett C.M."/>
            <person name="Ravel J."/>
            <person name="Rabinowicz P.D."/>
        </authorList>
    </citation>
    <scope>NUCLEOTIDE SEQUENCE [LARGE SCALE GENOMIC DNA]</scope>
    <source>
        <strain evidence="6">cv. Hale</strain>
    </source>
</reference>
<keyword evidence="3" id="KW-0862">Zinc</keyword>
<dbReference type="InterPro" id="IPR001841">
    <property type="entry name" value="Znf_RING"/>
</dbReference>
<name>B9SM79_RICCO</name>
<dbReference type="InterPro" id="IPR013083">
    <property type="entry name" value="Znf_RING/FYVE/PHD"/>
</dbReference>
<dbReference type="InterPro" id="IPR051834">
    <property type="entry name" value="RING_finger_E3_ligase"/>
</dbReference>
<dbReference type="Pfam" id="PF17123">
    <property type="entry name" value="zf-RING_11"/>
    <property type="match status" value="1"/>
</dbReference>
<accession>B9SM79</accession>
<evidence type="ECO:0000313" key="6">
    <source>
        <dbReference type="Proteomes" id="UP000008311"/>
    </source>
</evidence>
<dbReference type="SUPFAM" id="SSF57850">
    <property type="entry name" value="RING/U-box"/>
    <property type="match status" value="1"/>
</dbReference>
<dbReference type="InParanoid" id="B9SM79"/>
<dbReference type="GO" id="GO:0005634">
    <property type="term" value="C:nucleus"/>
    <property type="evidence" value="ECO:0000318"/>
    <property type="project" value="GO_Central"/>
</dbReference>
<dbReference type="Proteomes" id="UP000008311">
    <property type="component" value="Unassembled WGS sequence"/>
</dbReference>